<accession>A0AAD8ABX6</accession>
<feature type="non-terminal residue" evidence="1">
    <location>
        <position position="1"/>
    </location>
</feature>
<sequence>IITEEYKRLVKTFECASRSQERSPNVNVRSGSSVTYGSPFSYTKDFHTGNFIKSLLESSPICELTNIPASLTLGKRVFKDRFHRIQ</sequence>
<dbReference type="AlphaFoldDB" id="A0AAD8ABX6"/>
<dbReference type="EMBL" id="JASPKZ010002306">
    <property type="protein sequence ID" value="KAJ9595875.1"/>
    <property type="molecule type" value="Genomic_DNA"/>
</dbReference>
<name>A0AAD8ABX6_DIPPU</name>
<dbReference type="Proteomes" id="UP001233999">
    <property type="component" value="Unassembled WGS sequence"/>
</dbReference>
<keyword evidence="2" id="KW-1185">Reference proteome</keyword>
<organism evidence="1 2">
    <name type="scientific">Diploptera punctata</name>
    <name type="common">Pacific beetle cockroach</name>
    <dbReference type="NCBI Taxonomy" id="6984"/>
    <lineage>
        <taxon>Eukaryota</taxon>
        <taxon>Metazoa</taxon>
        <taxon>Ecdysozoa</taxon>
        <taxon>Arthropoda</taxon>
        <taxon>Hexapoda</taxon>
        <taxon>Insecta</taxon>
        <taxon>Pterygota</taxon>
        <taxon>Neoptera</taxon>
        <taxon>Polyneoptera</taxon>
        <taxon>Dictyoptera</taxon>
        <taxon>Blattodea</taxon>
        <taxon>Blaberoidea</taxon>
        <taxon>Blaberidae</taxon>
        <taxon>Diplopterinae</taxon>
        <taxon>Diploptera</taxon>
    </lineage>
</organism>
<comment type="caution">
    <text evidence="1">The sequence shown here is derived from an EMBL/GenBank/DDBJ whole genome shotgun (WGS) entry which is preliminary data.</text>
</comment>
<proteinExistence type="predicted"/>
<evidence type="ECO:0000313" key="1">
    <source>
        <dbReference type="EMBL" id="KAJ9595875.1"/>
    </source>
</evidence>
<feature type="non-terminal residue" evidence="1">
    <location>
        <position position="86"/>
    </location>
</feature>
<protein>
    <submittedName>
        <fullName evidence="1">Uncharacterized protein</fullName>
    </submittedName>
</protein>
<reference evidence="1" key="1">
    <citation type="journal article" date="2023" name="IScience">
        <title>Live-bearing cockroach genome reveals convergent evolutionary mechanisms linked to viviparity in insects and beyond.</title>
        <authorList>
            <person name="Fouks B."/>
            <person name="Harrison M.C."/>
            <person name="Mikhailova A.A."/>
            <person name="Marchal E."/>
            <person name="English S."/>
            <person name="Carruthers M."/>
            <person name="Jennings E.C."/>
            <person name="Chiamaka E.L."/>
            <person name="Frigard R.A."/>
            <person name="Pippel M."/>
            <person name="Attardo G.M."/>
            <person name="Benoit J.B."/>
            <person name="Bornberg-Bauer E."/>
            <person name="Tobe S.S."/>
        </authorList>
    </citation>
    <scope>NUCLEOTIDE SEQUENCE</scope>
    <source>
        <strain evidence="1">Stay&amp;Tobe</strain>
    </source>
</reference>
<evidence type="ECO:0000313" key="2">
    <source>
        <dbReference type="Proteomes" id="UP001233999"/>
    </source>
</evidence>
<reference evidence="1" key="2">
    <citation type="submission" date="2023-05" db="EMBL/GenBank/DDBJ databases">
        <authorList>
            <person name="Fouks B."/>
        </authorList>
    </citation>
    <scope>NUCLEOTIDE SEQUENCE</scope>
    <source>
        <strain evidence="1">Stay&amp;Tobe</strain>
        <tissue evidence="1">Testes</tissue>
    </source>
</reference>
<gene>
    <name evidence="1" type="ORF">L9F63_012934</name>
</gene>